<dbReference type="EMBL" id="JABFUD020000016">
    <property type="protein sequence ID" value="KAI5067861.1"/>
    <property type="molecule type" value="Genomic_DNA"/>
</dbReference>
<protein>
    <submittedName>
        <fullName evidence="2">Uncharacterized protein</fullName>
    </submittedName>
</protein>
<keyword evidence="3" id="KW-1185">Reference proteome</keyword>
<accession>A0A9D4UIC0</accession>
<dbReference type="Proteomes" id="UP000886520">
    <property type="component" value="Chromosome 16"/>
</dbReference>
<gene>
    <name evidence="2" type="ORF">GOP47_0016206</name>
</gene>
<dbReference type="OrthoDB" id="548974at2759"/>
<evidence type="ECO:0000313" key="2">
    <source>
        <dbReference type="EMBL" id="KAI5067861.1"/>
    </source>
</evidence>
<feature type="chain" id="PRO_5039678905" evidence="1">
    <location>
        <begin position="27"/>
        <end position="67"/>
    </location>
</feature>
<comment type="caution">
    <text evidence="2">The sequence shown here is derived from an EMBL/GenBank/DDBJ whole genome shotgun (WGS) entry which is preliminary data.</text>
</comment>
<proteinExistence type="predicted"/>
<organism evidence="2 3">
    <name type="scientific">Adiantum capillus-veneris</name>
    <name type="common">Maidenhair fern</name>
    <dbReference type="NCBI Taxonomy" id="13818"/>
    <lineage>
        <taxon>Eukaryota</taxon>
        <taxon>Viridiplantae</taxon>
        <taxon>Streptophyta</taxon>
        <taxon>Embryophyta</taxon>
        <taxon>Tracheophyta</taxon>
        <taxon>Polypodiopsida</taxon>
        <taxon>Polypodiidae</taxon>
        <taxon>Polypodiales</taxon>
        <taxon>Pteridineae</taxon>
        <taxon>Pteridaceae</taxon>
        <taxon>Vittarioideae</taxon>
        <taxon>Adiantum</taxon>
    </lineage>
</organism>
<evidence type="ECO:0000313" key="3">
    <source>
        <dbReference type="Proteomes" id="UP000886520"/>
    </source>
</evidence>
<dbReference type="AlphaFoldDB" id="A0A9D4UIC0"/>
<name>A0A9D4UIC0_ADICA</name>
<evidence type="ECO:0000256" key="1">
    <source>
        <dbReference type="SAM" id="SignalP"/>
    </source>
</evidence>
<sequence length="67" mass="7429">MQYFSSLSARASLLFGIQICIMVTHAVDFPHGVHSTPASEQLTWLNDSAQLPNCRSRGLSFLQQASY</sequence>
<reference evidence="2" key="1">
    <citation type="submission" date="2021-01" db="EMBL/GenBank/DDBJ databases">
        <title>Adiantum capillus-veneris genome.</title>
        <authorList>
            <person name="Fang Y."/>
            <person name="Liao Q."/>
        </authorList>
    </citation>
    <scope>NUCLEOTIDE SEQUENCE</scope>
    <source>
        <strain evidence="2">H3</strain>
        <tissue evidence="2">Leaf</tissue>
    </source>
</reference>
<feature type="signal peptide" evidence="1">
    <location>
        <begin position="1"/>
        <end position="26"/>
    </location>
</feature>
<keyword evidence="1" id="KW-0732">Signal</keyword>